<dbReference type="GO" id="GO:1990281">
    <property type="term" value="C:efflux pump complex"/>
    <property type="evidence" value="ECO:0007669"/>
    <property type="project" value="TreeGrafter"/>
</dbReference>
<dbReference type="AlphaFoldDB" id="A0A3B0VLI2"/>
<proteinExistence type="predicted"/>
<protein>
    <recommendedName>
        <fullName evidence="9">Outer membrane efflux protein</fullName>
    </recommendedName>
</protein>
<dbReference type="SUPFAM" id="SSF56954">
    <property type="entry name" value="Outer membrane efflux proteins (OEP)"/>
    <property type="match status" value="1"/>
</dbReference>
<dbReference type="PANTHER" id="PTHR30026">
    <property type="entry name" value="OUTER MEMBRANE PROTEIN TOLC"/>
    <property type="match status" value="1"/>
</dbReference>
<organism evidence="8">
    <name type="scientific">hydrothermal vent metagenome</name>
    <dbReference type="NCBI Taxonomy" id="652676"/>
    <lineage>
        <taxon>unclassified sequences</taxon>
        <taxon>metagenomes</taxon>
        <taxon>ecological metagenomes</taxon>
    </lineage>
</organism>
<evidence type="ECO:0000256" key="4">
    <source>
        <dbReference type="ARBA" id="ARBA00022692"/>
    </source>
</evidence>
<keyword evidence="6" id="KW-0998">Cell outer membrane</keyword>
<keyword evidence="2" id="KW-0813">Transport</keyword>
<keyword evidence="7" id="KW-0175">Coiled coil</keyword>
<accession>A0A3B0VLI2</accession>
<feature type="coiled-coil region" evidence="7">
    <location>
        <begin position="211"/>
        <end position="238"/>
    </location>
</feature>
<evidence type="ECO:0000256" key="5">
    <source>
        <dbReference type="ARBA" id="ARBA00023136"/>
    </source>
</evidence>
<evidence type="ECO:0000256" key="1">
    <source>
        <dbReference type="ARBA" id="ARBA00004442"/>
    </source>
</evidence>
<dbReference type="GO" id="GO:0009279">
    <property type="term" value="C:cell outer membrane"/>
    <property type="evidence" value="ECO:0007669"/>
    <property type="project" value="UniProtKB-SubCell"/>
</dbReference>
<keyword evidence="5" id="KW-0472">Membrane</keyword>
<sequence>MHWITSRLFLYGSTVLSLVLISVVVFCPATADALSLEQARRAALEANLDIKIAAEKLIETESLSKERYSALFFRVDAIGDLTHMNKERKVDIGRGEYGTYGATGPLPSSNISIAAGERDTYEARLRLTQPVFTGGRLYYSYRSAQATKSASRWDRQMSQEDILFKTERAYISVLQAQELNKFAEDHKRNIKAHLHDMELKYKQGRAALNELLKVKVEMARAKEEVIKAKNELLSTRGELNTILNRPYEQAIEVSLVGAPAELELSLKDAEARALLNRPDIKSMRALKKGALFDRRVAQSGYYPDFKVVAEYTRQTDEPVVEPENWSAMLYMEYPLWQWGKIRHKVNAASAVERQNQYRIASLRRQVSADVRQAWFKVREADERIDVTEEGLEQARENLRITKYGFEHGARTSAALLDAEAVLSRANFEHTKAKYYAHFTRAVLRYASGIMLGKAGEEPTEVLDQVSGR</sequence>
<name>A0A3B0VLI2_9ZZZZ</name>
<dbReference type="EMBL" id="UOEZ01000059">
    <property type="protein sequence ID" value="VAW37679.1"/>
    <property type="molecule type" value="Genomic_DNA"/>
</dbReference>
<gene>
    <name evidence="8" type="ORF">MNBD_DELTA02-921</name>
</gene>
<keyword evidence="4" id="KW-0812">Transmembrane</keyword>
<dbReference type="InterPro" id="IPR051906">
    <property type="entry name" value="TolC-like"/>
</dbReference>
<keyword evidence="3" id="KW-1134">Transmembrane beta strand</keyword>
<comment type="subcellular location">
    <subcellularLocation>
        <location evidence="1">Cell outer membrane</location>
    </subcellularLocation>
</comment>
<dbReference type="GO" id="GO:0015288">
    <property type="term" value="F:porin activity"/>
    <property type="evidence" value="ECO:0007669"/>
    <property type="project" value="TreeGrafter"/>
</dbReference>
<evidence type="ECO:0008006" key="9">
    <source>
        <dbReference type="Google" id="ProtNLM"/>
    </source>
</evidence>
<reference evidence="8" key="1">
    <citation type="submission" date="2018-06" db="EMBL/GenBank/DDBJ databases">
        <authorList>
            <person name="Zhirakovskaya E."/>
        </authorList>
    </citation>
    <scope>NUCLEOTIDE SEQUENCE</scope>
</reference>
<evidence type="ECO:0000313" key="8">
    <source>
        <dbReference type="EMBL" id="VAW37679.1"/>
    </source>
</evidence>
<dbReference type="InterPro" id="IPR003423">
    <property type="entry name" value="OMP_efflux"/>
</dbReference>
<evidence type="ECO:0000256" key="2">
    <source>
        <dbReference type="ARBA" id="ARBA00022448"/>
    </source>
</evidence>
<dbReference type="Pfam" id="PF02321">
    <property type="entry name" value="OEP"/>
    <property type="match status" value="2"/>
</dbReference>
<evidence type="ECO:0000256" key="7">
    <source>
        <dbReference type="SAM" id="Coils"/>
    </source>
</evidence>
<dbReference type="Gene3D" id="1.20.1600.10">
    <property type="entry name" value="Outer membrane efflux proteins (OEP)"/>
    <property type="match status" value="1"/>
</dbReference>
<evidence type="ECO:0000256" key="3">
    <source>
        <dbReference type="ARBA" id="ARBA00022452"/>
    </source>
</evidence>
<dbReference type="GO" id="GO:0015562">
    <property type="term" value="F:efflux transmembrane transporter activity"/>
    <property type="evidence" value="ECO:0007669"/>
    <property type="project" value="InterPro"/>
</dbReference>
<dbReference type="PANTHER" id="PTHR30026:SF20">
    <property type="entry name" value="OUTER MEMBRANE PROTEIN TOLC"/>
    <property type="match status" value="1"/>
</dbReference>
<evidence type="ECO:0000256" key="6">
    <source>
        <dbReference type="ARBA" id="ARBA00023237"/>
    </source>
</evidence>